<protein>
    <recommendedName>
        <fullName evidence="4">Armadillo repeat-containing domain-containing protein</fullName>
    </recommendedName>
</protein>
<proteinExistence type="predicted"/>
<evidence type="ECO:0000256" key="1">
    <source>
        <dbReference type="ARBA" id="ARBA00022737"/>
    </source>
</evidence>
<evidence type="ECO:0000313" key="3">
    <source>
        <dbReference type="Proteomes" id="UP001141552"/>
    </source>
</evidence>
<dbReference type="InterPro" id="IPR044282">
    <property type="entry name" value="ABAP1/ARIA"/>
</dbReference>
<evidence type="ECO:0000313" key="2">
    <source>
        <dbReference type="EMBL" id="KAJ4848500.1"/>
    </source>
</evidence>
<dbReference type="PANTHER" id="PTHR46710">
    <property type="entry name" value="ARM REPEAT PROTEIN INTERACTING WITH ABF2"/>
    <property type="match status" value="1"/>
</dbReference>
<reference evidence="2" key="2">
    <citation type="journal article" date="2023" name="Plants (Basel)">
        <title>Annotation of the Turnera subulata (Passifloraceae) Draft Genome Reveals the S-Locus Evolved after the Divergence of Turneroideae from Passifloroideae in a Stepwise Manner.</title>
        <authorList>
            <person name="Henning P.M."/>
            <person name="Roalson E.H."/>
            <person name="Mir W."/>
            <person name="McCubbin A.G."/>
            <person name="Shore J.S."/>
        </authorList>
    </citation>
    <scope>NUCLEOTIDE SEQUENCE</scope>
    <source>
        <strain evidence="2">F60SS</strain>
    </source>
</reference>
<dbReference type="Gene3D" id="1.25.10.10">
    <property type="entry name" value="Leucine-rich Repeat Variant"/>
    <property type="match status" value="1"/>
</dbReference>
<dbReference type="SUPFAM" id="SSF48371">
    <property type="entry name" value="ARM repeat"/>
    <property type="match status" value="1"/>
</dbReference>
<accession>A0A9Q0GEC1</accession>
<organism evidence="2 3">
    <name type="scientific">Turnera subulata</name>
    <dbReference type="NCBI Taxonomy" id="218843"/>
    <lineage>
        <taxon>Eukaryota</taxon>
        <taxon>Viridiplantae</taxon>
        <taxon>Streptophyta</taxon>
        <taxon>Embryophyta</taxon>
        <taxon>Tracheophyta</taxon>
        <taxon>Spermatophyta</taxon>
        <taxon>Magnoliopsida</taxon>
        <taxon>eudicotyledons</taxon>
        <taxon>Gunneridae</taxon>
        <taxon>Pentapetalae</taxon>
        <taxon>rosids</taxon>
        <taxon>fabids</taxon>
        <taxon>Malpighiales</taxon>
        <taxon>Passifloraceae</taxon>
        <taxon>Turnera</taxon>
    </lineage>
</organism>
<dbReference type="InterPro" id="IPR016024">
    <property type="entry name" value="ARM-type_fold"/>
</dbReference>
<dbReference type="InterPro" id="IPR011989">
    <property type="entry name" value="ARM-like"/>
</dbReference>
<dbReference type="SMART" id="SM00185">
    <property type="entry name" value="ARM"/>
    <property type="match status" value="1"/>
</dbReference>
<dbReference type="EMBL" id="JAKUCV010000897">
    <property type="protein sequence ID" value="KAJ4848500.1"/>
    <property type="molecule type" value="Genomic_DNA"/>
</dbReference>
<dbReference type="PANTHER" id="PTHR46710:SF1">
    <property type="entry name" value="ARM REPEAT PROTEIN INTERACTING WITH ABF2"/>
    <property type="match status" value="1"/>
</dbReference>
<dbReference type="OrthoDB" id="1730635at2759"/>
<reference evidence="2" key="1">
    <citation type="submission" date="2022-02" db="EMBL/GenBank/DDBJ databases">
        <authorList>
            <person name="Henning P.M."/>
            <person name="McCubbin A.G."/>
            <person name="Shore J.S."/>
        </authorList>
    </citation>
    <scope>NUCLEOTIDE SEQUENCE</scope>
    <source>
        <strain evidence="2">F60SS</strain>
        <tissue evidence="2">Leaves</tissue>
    </source>
</reference>
<name>A0A9Q0GEC1_9ROSI</name>
<gene>
    <name evidence="2" type="ORF">Tsubulata_003383</name>
</gene>
<keyword evidence="1" id="KW-0677">Repeat</keyword>
<comment type="caution">
    <text evidence="2">The sequence shown here is derived from an EMBL/GenBank/DDBJ whole genome shotgun (WGS) entry which is preliminary data.</text>
</comment>
<dbReference type="AlphaFoldDB" id="A0A9Q0GEC1"/>
<dbReference type="Pfam" id="PF00514">
    <property type="entry name" value="Arm"/>
    <property type="match status" value="1"/>
</dbReference>
<keyword evidence="3" id="KW-1185">Reference proteome</keyword>
<evidence type="ECO:0008006" key="4">
    <source>
        <dbReference type="Google" id="ProtNLM"/>
    </source>
</evidence>
<sequence length="174" mass="19471">MLRLLLRLPLHHPPQIIVASSTTVGSSSFFTATRPPSNRLHHLSPSTYCRHRRTRNHRRLLPFPLSSTFFSFEEHKEEEPSERTCVGTCATVACSSCIESQREAALSLGQFATDSDCKVHIVQRGVLRPLIDMLDSSDEHLKEMAAFALGRLAQDNIADLIKLGAFQELLDGNF</sequence>
<dbReference type="Proteomes" id="UP001141552">
    <property type="component" value="Unassembled WGS sequence"/>
</dbReference>
<dbReference type="InterPro" id="IPR000225">
    <property type="entry name" value="Armadillo"/>
</dbReference>